<keyword evidence="3 5" id="KW-1133">Transmembrane helix</keyword>
<organism evidence="7 8">
    <name type="scientific">Leptospira wolffii</name>
    <dbReference type="NCBI Taxonomy" id="409998"/>
    <lineage>
        <taxon>Bacteria</taxon>
        <taxon>Pseudomonadati</taxon>
        <taxon>Spirochaetota</taxon>
        <taxon>Spirochaetia</taxon>
        <taxon>Leptospirales</taxon>
        <taxon>Leptospiraceae</taxon>
        <taxon>Leptospira</taxon>
    </lineage>
</organism>
<dbReference type="SUPFAM" id="SSF144091">
    <property type="entry name" value="Rhomboid-like"/>
    <property type="match status" value="1"/>
</dbReference>
<evidence type="ECO:0000313" key="8">
    <source>
        <dbReference type="Proteomes" id="UP000231912"/>
    </source>
</evidence>
<dbReference type="InterPro" id="IPR022764">
    <property type="entry name" value="Peptidase_S54_rhomboid_dom"/>
</dbReference>
<dbReference type="Pfam" id="PF01694">
    <property type="entry name" value="Rhomboid"/>
    <property type="match status" value="1"/>
</dbReference>
<dbReference type="GO" id="GO:0004252">
    <property type="term" value="F:serine-type endopeptidase activity"/>
    <property type="evidence" value="ECO:0007669"/>
    <property type="project" value="InterPro"/>
</dbReference>
<evidence type="ECO:0000256" key="5">
    <source>
        <dbReference type="SAM" id="Phobius"/>
    </source>
</evidence>
<evidence type="ECO:0000259" key="6">
    <source>
        <dbReference type="Pfam" id="PF01694"/>
    </source>
</evidence>
<comment type="caution">
    <text evidence="7">The sequence shown here is derived from an EMBL/GenBank/DDBJ whole genome shotgun (WGS) entry which is preliminary data.</text>
</comment>
<keyword evidence="4 5" id="KW-0472">Membrane</keyword>
<evidence type="ECO:0000313" key="7">
    <source>
        <dbReference type="EMBL" id="PJZ64950.1"/>
    </source>
</evidence>
<feature type="transmembrane region" description="Helical" evidence="5">
    <location>
        <begin position="316"/>
        <end position="338"/>
    </location>
</feature>
<reference evidence="7 8" key="1">
    <citation type="submission" date="2017-07" db="EMBL/GenBank/DDBJ databases">
        <title>Leptospira spp. isolated from tropical soils.</title>
        <authorList>
            <person name="Thibeaux R."/>
            <person name="Iraola G."/>
            <person name="Ferres I."/>
            <person name="Bierque E."/>
            <person name="Girault D."/>
            <person name="Soupe-Gilbert M.-E."/>
            <person name="Picardeau M."/>
            <person name="Goarant C."/>
        </authorList>
    </citation>
    <scope>NUCLEOTIDE SEQUENCE [LARGE SCALE GENOMIC DNA]</scope>
    <source>
        <strain evidence="7 8">FH2-C-A2</strain>
    </source>
</reference>
<feature type="transmembrane region" description="Helical" evidence="5">
    <location>
        <begin position="253"/>
        <end position="271"/>
    </location>
</feature>
<protein>
    <recommendedName>
        <fullName evidence="6">Peptidase S54 rhomboid domain-containing protein</fullName>
    </recommendedName>
</protein>
<gene>
    <name evidence="7" type="ORF">CH371_15730</name>
</gene>
<evidence type="ECO:0000256" key="4">
    <source>
        <dbReference type="ARBA" id="ARBA00023136"/>
    </source>
</evidence>
<feature type="transmembrane region" description="Helical" evidence="5">
    <location>
        <begin position="212"/>
        <end position="241"/>
    </location>
</feature>
<feature type="transmembrane region" description="Helical" evidence="5">
    <location>
        <begin position="344"/>
        <end position="362"/>
    </location>
</feature>
<dbReference type="RefSeq" id="WP_100759736.1">
    <property type="nucleotide sequence ID" value="NZ_NPDT01000007.1"/>
</dbReference>
<feature type="transmembrane region" description="Helical" evidence="5">
    <location>
        <begin position="173"/>
        <end position="192"/>
    </location>
</feature>
<evidence type="ECO:0000256" key="3">
    <source>
        <dbReference type="ARBA" id="ARBA00022989"/>
    </source>
</evidence>
<evidence type="ECO:0000256" key="2">
    <source>
        <dbReference type="ARBA" id="ARBA00022692"/>
    </source>
</evidence>
<dbReference type="AlphaFoldDB" id="A0A2M9Z966"/>
<keyword evidence="2 5" id="KW-0812">Transmembrane</keyword>
<name>A0A2M9Z966_9LEPT</name>
<accession>A0A2M9Z966</accession>
<feature type="domain" description="Peptidase S54 rhomboid" evidence="6">
    <location>
        <begin position="217"/>
        <end position="364"/>
    </location>
</feature>
<dbReference type="Gene3D" id="1.20.1540.10">
    <property type="entry name" value="Rhomboid-like"/>
    <property type="match status" value="1"/>
</dbReference>
<feature type="transmembrane region" description="Helical" evidence="5">
    <location>
        <begin position="277"/>
        <end position="295"/>
    </location>
</feature>
<sequence length="367" mass="41485">MNCPRCRNELTEYRESSGLYLKCTSCGGILGNLSVLRRRSKRSAIEKIKNAILTGGSKLGKLPCSVCHKPMLTLRYTDESSRTMELDFCKQCHFIWFDESELERIPRETGIEIAKERKPEIPERPPEHVMDSRSSEDLILPPFGHQGSIKIPDSNSAFGLSGLPRFVYQTADYFGVYVVCSLAFLFFAYFDFEENDPFLYRMAFHPDRPFKYNGIGIFLSFFAHDGILQALGNAVFSLLFVKRAENMLGSLRIIGLLLLGHFTGLLTDYLTIWDNDIYTMGANVSLSCVAGFLLWKVPGDYLGFDTDDDPWVNNPLFLTYPVAVWAVLWFILQIPFIMTADGTVNFLSVIASSLVGFLLAFVSSKIR</sequence>
<comment type="subcellular location">
    <subcellularLocation>
        <location evidence="1">Membrane</location>
        <topology evidence="1">Multi-pass membrane protein</topology>
    </subcellularLocation>
</comment>
<dbReference type="InterPro" id="IPR035952">
    <property type="entry name" value="Rhomboid-like_sf"/>
</dbReference>
<proteinExistence type="predicted"/>
<dbReference type="Proteomes" id="UP000231912">
    <property type="component" value="Unassembled WGS sequence"/>
</dbReference>
<dbReference type="GO" id="GO:0016020">
    <property type="term" value="C:membrane"/>
    <property type="evidence" value="ECO:0007669"/>
    <property type="project" value="UniProtKB-SubCell"/>
</dbReference>
<evidence type="ECO:0000256" key="1">
    <source>
        <dbReference type="ARBA" id="ARBA00004141"/>
    </source>
</evidence>
<dbReference type="EMBL" id="NPDT01000007">
    <property type="protein sequence ID" value="PJZ64950.1"/>
    <property type="molecule type" value="Genomic_DNA"/>
</dbReference>